<protein>
    <submittedName>
        <fullName evidence="1">Uncharacterized protein</fullName>
    </submittedName>
</protein>
<reference evidence="1 2" key="1">
    <citation type="submission" date="2017-07" db="EMBL/GenBank/DDBJ databases">
        <authorList>
            <person name="Talla V."/>
            <person name="Backstrom N."/>
        </authorList>
    </citation>
    <scope>NUCLEOTIDE SEQUENCE [LARGE SCALE GENOMIC DNA]</scope>
</reference>
<keyword evidence="2" id="KW-1185">Reference proteome</keyword>
<dbReference type="Proteomes" id="UP000324832">
    <property type="component" value="Unassembled WGS sequence"/>
</dbReference>
<dbReference type="EMBL" id="FZQP02001781">
    <property type="protein sequence ID" value="VVC93806.1"/>
    <property type="molecule type" value="Genomic_DNA"/>
</dbReference>
<evidence type="ECO:0000313" key="1">
    <source>
        <dbReference type="EMBL" id="VVC93806.1"/>
    </source>
</evidence>
<gene>
    <name evidence="1" type="ORF">LSINAPIS_LOCUS5918</name>
</gene>
<proteinExistence type="predicted"/>
<evidence type="ECO:0000313" key="2">
    <source>
        <dbReference type="Proteomes" id="UP000324832"/>
    </source>
</evidence>
<name>A0A5E4Q898_9NEOP</name>
<organism evidence="1 2">
    <name type="scientific">Leptidea sinapis</name>
    <dbReference type="NCBI Taxonomy" id="189913"/>
    <lineage>
        <taxon>Eukaryota</taxon>
        <taxon>Metazoa</taxon>
        <taxon>Ecdysozoa</taxon>
        <taxon>Arthropoda</taxon>
        <taxon>Hexapoda</taxon>
        <taxon>Insecta</taxon>
        <taxon>Pterygota</taxon>
        <taxon>Neoptera</taxon>
        <taxon>Endopterygota</taxon>
        <taxon>Lepidoptera</taxon>
        <taxon>Glossata</taxon>
        <taxon>Ditrysia</taxon>
        <taxon>Papilionoidea</taxon>
        <taxon>Pieridae</taxon>
        <taxon>Dismorphiinae</taxon>
        <taxon>Leptidea</taxon>
    </lineage>
</organism>
<sequence length="222" mass="24584">MKGAVGGRVATERGAGVVICVPPVQPPAIDTYTCGLYVKSLLYARRTPTISVEKRVALGEEGTKYLQFSREIFQCGGESPRRKGCAPNAYKGGNPVCPVHNPDSVERRTVPRACLVRSKQPTLMLGGRTLHPTSRERDAIRDLSASLNVLQSSVTLAPRVFSSKVFTELVKRGSPRLIMNFFNELLHEHSMFLLVQQSFVFKTGPWSFTLLSFALKLYKLVD</sequence>
<accession>A0A5E4Q898</accession>
<dbReference type="AlphaFoldDB" id="A0A5E4Q898"/>